<feature type="transmembrane region" description="Helical" evidence="1">
    <location>
        <begin position="223"/>
        <end position="242"/>
    </location>
</feature>
<feature type="non-terminal residue" evidence="2">
    <location>
        <position position="1"/>
    </location>
</feature>
<keyword evidence="3" id="KW-1185">Reference proteome</keyword>
<accession>A0AAD5XE80</accession>
<organism evidence="2 3">
    <name type="scientific">Physocladia obscura</name>
    <dbReference type="NCBI Taxonomy" id="109957"/>
    <lineage>
        <taxon>Eukaryota</taxon>
        <taxon>Fungi</taxon>
        <taxon>Fungi incertae sedis</taxon>
        <taxon>Chytridiomycota</taxon>
        <taxon>Chytridiomycota incertae sedis</taxon>
        <taxon>Chytridiomycetes</taxon>
        <taxon>Chytridiales</taxon>
        <taxon>Chytriomycetaceae</taxon>
        <taxon>Physocladia</taxon>
    </lineage>
</organism>
<keyword evidence="1" id="KW-0472">Membrane</keyword>
<evidence type="ECO:0000256" key="1">
    <source>
        <dbReference type="SAM" id="Phobius"/>
    </source>
</evidence>
<proteinExistence type="predicted"/>
<keyword evidence="1" id="KW-1133">Transmembrane helix</keyword>
<gene>
    <name evidence="2" type="ORF">HK100_002433</name>
</gene>
<feature type="transmembrane region" description="Helical" evidence="1">
    <location>
        <begin position="17"/>
        <end position="41"/>
    </location>
</feature>
<sequence>CPPVTTYKDTLQFGQNLYIGFLSFAVLLLVAFLLFVVYFVPPNTERNWKTIGTPFNIGFFFGLLAILGNDIAFVAFYAQGLSDIYSIYDAQAGLWFSSDAVRNFLSLIIEICQAIWSISYLFFSFKRSEPQIKYIFLKFHKIIRYAFLFSPVLILCPIPLGIAQIIQPTMAWGQLNYIPQAVSVSAMVVLDLIFLFSFMSFLARTRVDRTTAIEPKFLIVSRFGFVSSGITIAIGAMTGIIIHEQLNATYDFMVKYTSLICGLMHAVMIIMVLLKIALYYVSLDEIKKLTKRLESSNKHSKMSGKSQFGIFSNRPANQVSVVNFVESIGTVGEAPPSFRYPPSFASPNSPDTIGTPEFPPERLIGGVLERILTPEIAENRPHDIVSYFVNE</sequence>
<comment type="caution">
    <text evidence="2">The sequence shown here is derived from an EMBL/GenBank/DDBJ whole genome shotgun (WGS) entry which is preliminary data.</text>
</comment>
<feature type="transmembrane region" description="Helical" evidence="1">
    <location>
        <begin position="145"/>
        <end position="166"/>
    </location>
</feature>
<keyword evidence="1" id="KW-0812">Transmembrane</keyword>
<name>A0AAD5XE80_9FUNG</name>
<evidence type="ECO:0000313" key="2">
    <source>
        <dbReference type="EMBL" id="KAJ3112165.1"/>
    </source>
</evidence>
<feature type="transmembrane region" description="Helical" evidence="1">
    <location>
        <begin position="53"/>
        <end position="78"/>
    </location>
</feature>
<evidence type="ECO:0000313" key="3">
    <source>
        <dbReference type="Proteomes" id="UP001211907"/>
    </source>
</evidence>
<feature type="transmembrane region" description="Helical" evidence="1">
    <location>
        <begin position="104"/>
        <end position="125"/>
    </location>
</feature>
<protein>
    <submittedName>
        <fullName evidence="2">Uncharacterized protein</fullName>
    </submittedName>
</protein>
<dbReference type="EMBL" id="JADGJH010001569">
    <property type="protein sequence ID" value="KAJ3112165.1"/>
    <property type="molecule type" value="Genomic_DNA"/>
</dbReference>
<dbReference type="Proteomes" id="UP001211907">
    <property type="component" value="Unassembled WGS sequence"/>
</dbReference>
<feature type="transmembrane region" description="Helical" evidence="1">
    <location>
        <begin position="178"/>
        <end position="202"/>
    </location>
</feature>
<reference evidence="2" key="1">
    <citation type="submission" date="2020-05" db="EMBL/GenBank/DDBJ databases">
        <title>Phylogenomic resolution of chytrid fungi.</title>
        <authorList>
            <person name="Stajich J.E."/>
            <person name="Amses K."/>
            <person name="Simmons R."/>
            <person name="Seto K."/>
            <person name="Myers J."/>
            <person name="Bonds A."/>
            <person name="Quandt C.A."/>
            <person name="Barry K."/>
            <person name="Liu P."/>
            <person name="Grigoriev I."/>
            <person name="Longcore J.E."/>
            <person name="James T.Y."/>
        </authorList>
    </citation>
    <scope>NUCLEOTIDE SEQUENCE</scope>
    <source>
        <strain evidence="2">JEL0513</strain>
    </source>
</reference>
<dbReference type="AlphaFoldDB" id="A0AAD5XE80"/>
<feature type="transmembrane region" description="Helical" evidence="1">
    <location>
        <begin position="262"/>
        <end position="282"/>
    </location>
</feature>